<reference evidence="2 3" key="1">
    <citation type="journal article" date="2009" name="J. Bacteriol.">
        <title>Draft genome sequence of the extremely acidophilic bacterium Acidithiobacillus caldus ATCC 51756 reveals metabolic versatility in the genus Acidithiobacillus.</title>
        <authorList>
            <person name="Valdes J."/>
            <person name="Quatrini R."/>
            <person name="Hallberg K."/>
            <person name="Dopson M."/>
            <person name="Valenzuela P.D."/>
            <person name="Holmes D.S."/>
        </authorList>
    </citation>
    <scope>NUCLEOTIDE SEQUENCE [LARGE SCALE GENOMIC DNA]</scope>
    <source>
        <strain evidence="3">ATCC 51756 / DSM 8584 / KU</strain>
    </source>
</reference>
<sequence>MPASNVLDILGVIIAVAVLLFLAVAFTYLVAPQFLDRRLRGLGLHRGIGVLTAANVFRALGKLGGFMVLLGVITLAMVWFNAWPRGWLIPAIQELVMAAILLGVGYFGSRGPSGKA</sequence>
<dbReference type="AlphaFoldDB" id="A0A059ZMA1"/>
<keyword evidence="1" id="KW-0472">Membrane</keyword>
<dbReference type="GeneID" id="92930307"/>
<accession>A0A059ZMA1</accession>
<name>A0A059ZMA1_ACICK</name>
<keyword evidence="1" id="KW-1133">Transmembrane helix</keyword>
<dbReference type="Proteomes" id="UP000005522">
    <property type="component" value="Chromosome"/>
</dbReference>
<gene>
    <name evidence="2" type="ORF">Acaty_c0289</name>
</gene>
<dbReference type="HOGENOM" id="CLU_2091486_0_0_6"/>
<dbReference type="KEGG" id="acz:Acaty_c0289"/>
<evidence type="ECO:0000313" key="3">
    <source>
        <dbReference type="Proteomes" id="UP000005522"/>
    </source>
</evidence>
<evidence type="ECO:0000256" key="1">
    <source>
        <dbReference type="SAM" id="Phobius"/>
    </source>
</evidence>
<evidence type="ECO:0000313" key="2">
    <source>
        <dbReference type="EMBL" id="AIA54179.1"/>
    </source>
</evidence>
<organism evidence="2 3">
    <name type="scientific">Acidithiobacillus caldus (strain ATCC 51756 / DSM 8584 / KU)</name>
    <dbReference type="NCBI Taxonomy" id="637389"/>
    <lineage>
        <taxon>Bacteria</taxon>
        <taxon>Pseudomonadati</taxon>
        <taxon>Pseudomonadota</taxon>
        <taxon>Acidithiobacillia</taxon>
        <taxon>Acidithiobacillales</taxon>
        <taxon>Acidithiobacillaceae</taxon>
        <taxon>Acidithiobacillus</taxon>
    </lineage>
</organism>
<dbReference type="eggNOG" id="ENOG5031FNT">
    <property type="taxonomic scope" value="Bacteria"/>
</dbReference>
<keyword evidence="1" id="KW-0812">Transmembrane</keyword>
<dbReference type="RefSeq" id="WP_004870280.1">
    <property type="nucleotide sequence ID" value="NZ_CP005986.1"/>
</dbReference>
<feature type="transmembrane region" description="Helical" evidence="1">
    <location>
        <begin position="6"/>
        <end position="31"/>
    </location>
</feature>
<feature type="transmembrane region" description="Helical" evidence="1">
    <location>
        <begin position="63"/>
        <end position="81"/>
    </location>
</feature>
<protein>
    <submittedName>
        <fullName evidence="2">Uncharacterized protein</fullName>
    </submittedName>
</protein>
<dbReference type="EMBL" id="CP005986">
    <property type="protein sequence ID" value="AIA54179.1"/>
    <property type="molecule type" value="Genomic_DNA"/>
</dbReference>
<feature type="transmembrane region" description="Helical" evidence="1">
    <location>
        <begin position="87"/>
        <end position="108"/>
    </location>
</feature>
<proteinExistence type="predicted"/>